<dbReference type="Pfam" id="PF23539">
    <property type="entry name" value="DUF7134"/>
    <property type="match status" value="1"/>
</dbReference>
<dbReference type="EC" id="2.7.13.3" evidence="2"/>
<dbReference type="RefSeq" id="WP_167045208.1">
    <property type="nucleotide sequence ID" value="NZ_JAAOZB010000001.1"/>
</dbReference>
<accession>A0A7W3JQD5</accession>
<dbReference type="InterPro" id="IPR036890">
    <property type="entry name" value="HATPase_C_sf"/>
</dbReference>
<keyword evidence="14" id="KW-1185">Reference proteome</keyword>
<evidence type="ECO:0000259" key="10">
    <source>
        <dbReference type="Pfam" id="PF02518"/>
    </source>
</evidence>
<evidence type="ECO:0000256" key="9">
    <source>
        <dbReference type="SAM" id="Phobius"/>
    </source>
</evidence>
<keyword evidence="9" id="KW-1133">Transmembrane helix</keyword>
<evidence type="ECO:0000313" key="14">
    <source>
        <dbReference type="Proteomes" id="UP000526083"/>
    </source>
</evidence>
<keyword evidence="9" id="KW-0812">Transmembrane</keyword>
<dbReference type="InterPro" id="IPR003594">
    <property type="entry name" value="HATPase_dom"/>
</dbReference>
<dbReference type="EMBL" id="JACGWY010000004">
    <property type="protein sequence ID" value="MBA8817036.1"/>
    <property type="molecule type" value="Genomic_DNA"/>
</dbReference>
<keyword evidence="8" id="KW-0902">Two-component regulatory system</keyword>
<dbReference type="SUPFAM" id="SSF55874">
    <property type="entry name" value="ATPase domain of HSP90 chaperone/DNA topoisomerase II/histidine kinase"/>
    <property type="match status" value="1"/>
</dbReference>
<feature type="domain" description="Signal transduction histidine kinase subgroup 3 dimerisation and phosphoacceptor" evidence="11">
    <location>
        <begin position="195"/>
        <end position="260"/>
    </location>
</feature>
<gene>
    <name evidence="13" type="ORF">FHX48_002130</name>
</gene>
<dbReference type="GO" id="GO:0046983">
    <property type="term" value="F:protein dimerization activity"/>
    <property type="evidence" value="ECO:0007669"/>
    <property type="project" value="InterPro"/>
</dbReference>
<dbReference type="PANTHER" id="PTHR24421">
    <property type="entry name" value="NITRATE/NITRITE SENSOR PROTEIN NARX-RELATED"/>
    <property type="match status" value="1"/>
</dbReference>
<dbReference type="Pfam" id="PF02518">
    <property type="entry name" value="HATPase_c"/>
    <property type="match status" value="1"/>
</dbReference>
<keyword evidence="6 13" id="KW-0418">Kinase</keyword>
<feature type="domain" description="Histidine kinase/HSP90-like ATPase" evidence="10">
    <location>
        <begin position="302"/>
        <end position="390"/>
    </location>
</feature>
<keyword evidence="4" id="KW-0808">Transferase</keyword>
<dbReference type="CDD" id="cd16917">
    <property type="entry name" value="HATPase_UhpB-NarQ-NarX-like"/>
    <property type="match status" value="1"/>
</dbReference>
<evidence type="ECO:0000256" key="3">
    <source>
        <dbReference type="ARBA" id="ARBA00022553"/>
    </source>
</evidence>
<evidence type="ECO:0000256" key="1">
    <source>
        <dbReference type="ARBA" id="ARBA00000085"/>
    </source>
</evidence>
<evidence type="ECO:0000256" key="2">
    <source>
        <dbReference type="ARBA" id="ARBA00012438"/>
    </source>
</evidence>
<dbReference type="AlphaFoldDB" id="A0A7W3JQD5"/>
<reference evidence="13 14" key="1">
    <citation type="submission" date="2020-07" db="EMBL/GenBank/DDBJ databases">
        <title>Sequencing the genomes of 1000 actinobacteria strains.</title>
        <authorList>
            <person name="Klenk H.-P."/>
        </authorList>
    </citation>
    <scope>NUCLEOTIDE SEQUENCE [LARGE SCALE GENOMIC DNA]</scope>
    <source>
        <strain evidence="13 14">DSM 27576</strain>
    </source>
</reference>
<dbReference type="GO" id="GO:0016020">
    <property type="term" value="C:membrane"/>
    <property type="evidence" value="ECO:0007669"/>
    <property type="project" value="InterPro"/>
</dbReference>
<keyword evidence="5" id="KW-0547">Nucleotide-binding</keyword>
<organism evidence="13 14">
    <name type="scientific">Microbacterium halimionae</name>
    <dbReference type="NCBI Taxonomy" id="1526413"/>
    <lineage>
        <taxon>Bacteria</taxon>
        <taxon>Bacillati</taxon>
        <taxon>Actinomycetota</taxon>
        <taxon>Actinomycetes</taxon>
        <taxon>Micrococcales</taxon>
        <taxon>Microbacteriaceae</taxon>
        <taxon>Microbacterium</taxon>
    </lineage>
</organism>
<comment type="catalytic activity">
    <reaction evidence="1">
        <text>ATP + protein L-histidine = ADP + protein N-phospho-L-histidine.</text>
        <dbReference type="EC" id="2.7.13.3"/>
    </reaction>
</comment>
<evidence type="ECO:0000256" key="6">
    <source>
        <dbReference type="ARBA" id="ARBA00022777"/>
    </source>
</evidence>
<dbReference type="Pfam" id="PF07730">
    <property type="entry name" value="HisKA_3"/>
    <property type="match status" value="1"/>
</dbReference>
<evidence type="ECO:0000256" key="7">
    <source>
        <dbReference type="ARBA" id="ARBA00022840"/>
    </source>
</evidence>
<evidence type="ECO:0000259" key="11">
    <source>
        <dbReference type="Pfam" id="PF07730"/>
    </source>
</evidence>
<evidence type="ECO:0000256" key="5">
    <source>
        <dbReference type="ARBA" id="ARBA00022741"/>
    </source>
</evidence>
<keyword evidence="3" id="KW-0597">Phosphoprotein</keyword>
<evidence type="ECO:0000313" key="13">
    <source>
        <dbReference type="EMBL" id="MBA8817036.1"/>
    </source>
</evidence>
<feature type="transmembrane region" description="Helical" evidence="9">
    <location>
        <begin position="100"/>
        <end position="122"/>
    </location>
</feature>
<evidence type="ECO:0000256" key="4">
    <source>
        <dbReference type="ARBA" id="ARBA00022679"/>
    </source>
</evidence>
<dbReference type="InterPro" id="IPR011712">
    <property type="entry name" value="Sig_transdc_His_kin_sub3_dim/P"/>
</dbReference>
<feature type="domain" description="DUF7134" evidence="12">
    <location>
        <begin position="3"/>
        <end position="165"/>
    </location>
</feature>
<feature type="transmembrane region" description="Helical" evidence="9">
    <location>
        <begin position="76"/>
        <end position="93"/>
    </location>
</feature>
<evidence type="ECO:0000259" key="12">
    <source>
        <dbReference type="Pfam" id="PF23539"/>
    </source>
</evidence>
<dbReference type="PANTHER" id="PTHR24421:SF10">
    <property type="entry name" value="NITRATE_NITRITE SENSOR PROTEIN NARQ"/>
    <property type="match status" value="1"/>
</dbReference>
<dbReference type="Gene3D" id="1.20.5.1930">
    <property type="match status" value="1"/>
</dbReference>
<dbReference type="GO" id="GO:0000155">
    <property type="term" value="F:phosphorelay sensor kinase activity"/>
    <property type="evidence" value="ECO:0007669"/>
    <property type="project" value="InterPro"/>
</dbReference>
<dbReference type="InterPro" id="IPR050482">
    <property type="entry name" value="Sensor_HK_TwoCompSys"/>
</dbReference>
<feature type="transmembrane region" description="Helical" evidence="9">
    <location>
        <begin position="12"/>
        <end position="31"/>
    </location>
</feature>
<dbReference type="Gene3D" id="3.30.565.10">
    <property type="entry name" value="Histidine kinase-like ATPase, C-terminal domain"/>
    <property type="match status" value="1"/>
</dbReference>
<feature type="transmembrane region" description="Helical" evidence="9">
    <location>
        <begin position="142"/>
        <end position="163"/>
    </location>
</feature>
<proteinExistence type="predicted"/>
<keyword evidence="9" id="KW-0472">Membrane</keyword>
<protein>
    <recommendedName>
        <fullName evidence="2">histidine kinase</fullName>
        <ecNumber evidence="2">2.7.13.3</ecNumber>
    </recommendedName>
</protein>
<keyword evidence="7" id="KW-0067">ATP-binding</keyword>
<dbReference type="InterPro" id="IPR055558">
    <property type="entry name" value="DUF7134"/>
</dbReference>
<evidence type="ECO:0000256" key="8">
    <source>
        <dbReference type="ARBA" id="ARBA00023012"/>
    </source>
</evidence>
<name>A0A7W3JQD5_9MICO</name>
<dbReference type="GO" id="GO:0005524">
    <property type="term" value="F:ATP binding"/>
    <property type="evidence" value="ECO:0007669"/>
    <property type="project" value="UniProtKB-KW"/>
</dbReference>
<dbReference type="Proteomes" id="UP000526083">
    <property type="component" value="Unassembled WGS sequence"/>
</dbReference>
<comment type="caution">
    <text evidence="13">The sequence shown here is derived from an EMBL/GenBank/DDBJ whole genome shotgun (WGS) entry which is preliminary data.</text>
</comment>
<sequence>MIRALSRRALLIDLAVATAFLSVVCLAYFLIGEPVGIPVALGMSLALGMRRLSPALALAVSWLTAILQIATGGSPSFSNVAILVVLFGTAAYGSKAVRSAGLISTVLGATAVAIELSGLQLVRDGSGEYALSQTVASMITSGYPLFVASLSVFLLSWVLGLLTRTFSMARESRRAEVLAESARAAAQKDVLVEQERTRIARDMHDVVAHSLAVVIAQADGGRYAAKYDPRVADTALLTIASTARSALSDVRMLLAQLRDDQPPGPQPTIDDIDTLIDQLRASGLVVEMTVVGQAMELPLGRQLAVYRIVQEALTNALRHGDRDTPVRVDLRWTTDVLAVVVTNEVSPEPEDHDLGGHGLAGMRERAALVGGSFRSERDGRSFVVTARIPVSPESVVVSS</sequence>